<keyword evidence="3" id="KW-1185">Reference proteome</keyword>
<evidence type="ECO:0000313" key="2">
    <source>
        <dbReference type="EMBL" id="TFK40555.1"/>
    </source>
</evidence>
<feature type="domain" description="N-acetyltransferase" evidence="1">
    <location>
        <begin position="7"/>
        <end position="169"/>
    </location>
</feature>
<dbReference type="PANTHER" id="PTHR43441:SF11">
    <property type="entry name" value="RIBOSOMAL-PROTEIN-SERINE ACETYLTRANSFERASE"/>
    <property type="match status" value="1"/>
</dbReference>
<dbReference type="EMBL" id="ML213596">
    <property type="protein sequence ID" value="TFK40555.1"/>
    <property type="molecule type" value="Genomic_DNA"/>
</dbReference>
<dbReference type="PANTHER" id="PTHR43441">
    <property type="entry name" value="RIBOSOMAL-PROTEIN-SERINE ACETYLTRANSFERASE"/>
    <property type="match status" value="1"/>
</dbReference>
<dbReference type="AlphaFoldDB" id="A0A5C3M7B2"/>
<proteinExistence type="predicted"/>
<dbReference type="Pfam" id="PF13302">
    <property type="entry name" value="Acetyltransf_3"/>
    <property type="match status" value="1"/>
</dbReference>
<keyword evidence="2" id="KW-0012">Acyltransferase</keyword>
<protein>
    <submittedName>
        <fullName evidence="2">Acyl-CoA N-acyltransferase</fullName>
    </submittedName>
</protein>
<dbReference type="SUPFAM" id="SSF55729">
    <property type="entry name" value="Acyl-CoA N-acyltransferases (Nat)"/>
    <property type="match status" value="1"/>
</dbReference>
<dbReference type="OrthoDB" id="630895at2759"/>
<dbReference type="CDD" id="cd04301">
    <property type="entry name" value="NAT_SF"/>
    <property type="match status" value="1"/>
</dbReference>
<organism evidence="2 3">
    <name type="scientific">Crucibulum laeve</name>
    <dbReference type="NCBI Taxonomy" id="68775"/>
    <lineage>
        <taxon>Eukaryota</taxon>
        <taxon>Fungi</taxon>
        <taxon>Dikarya</taxon>
        <taxon>Basidiomycota</taxon>
        <taxon>Agaricomycotina</taxon>
        <taxon>Agaricomycetes</taxon>
        <taxon>Agaricomycetidae</taxon>
        <taxon>Agaricales</taxon>
        <taxon>Agaricineae</taxon>
        <taxon>Nidulariaceae</taxon>
        <taxon>Crucibulum</taxon>
    </lineage>
</organism>
<gene>
    <name evidence="2" type="ORF">BDQ12DRAFT_679659</name>
</gene>
<accession>A0A5C3M7B2</accession>
<sequence>MFTTDRLTLRAWREGDDNNMLLLYNNPLVAPYITFDYIIPQTPKYKAELNELAANAIMFCIIEEKESNNYVGVVGFINKPNPKNQIGGFMLGLLPEFWRKGYGEEATRFMVDYGFHSLGLHRISMVVFEGNDRAMALYQRVGFKIEGTAKRCLWMDGRWHDVYYTAILEDEWAELKKSGITSNQ</sequence>
<reference evidence="2 3" key="1">
    <citation type="journal article" date="2019" name="Nat. Ecol. Evol.">
        <title>Megaphylogeny resolves global patterns of mushroom evolution.</title>
        <authorList>
            <person name="Varga T."/>
            <person name="Krizsan K."/>
            <person name="Foldi C."/>
            <person name="Dima B."/>
            <person name="Sanchez-Garcia M."/>
            <person name="Sanchez-Ramirez S."/>
            <person name="Szollosi G.J."/>
            <person name="Szarkandi J.G."/>
            <person name="Papp V."/>
            <person name="Albert L."/>
            <person name="Andreopoulos W."/>
            <person name="Angelini C."/>
            <person name="Antonin V."/>
            <person name="Barry K.W."/>
            <person name="Bougher N.L."/>
            <person name="Buchanan P."/>
            <person name="Buyck B."/>
            <person name="Bense V."/>
            <person name="Catcheside P."/>
            <person name="Chovatia M."/>
            <person name="Cooper J."/>
            <person name="Damon W."/>
            <person name="Desjardin D."/>
            <person name="Finy P."/>
            <person name="Geml J."/>
            <person name="Haridas S."/>
            <person name="Hughes K."/>
            <person name="Justo A."/>
            <person name="Karasinski D."/>
            <person name="Kautmanova I."/>
            <person name="Kiss B."/>
            <person name="Kocsube S."/>
            <person name="Kotiranta H."/>
            <person name="LaButti K.M."/>
            <person name="Lechner B.E."/>
            <person name="Liimatainen K."/>
            <person name="Lipzen A."/>
            <person name="Lukacs Z."/>
            <person name="Mihaltcheva S."/>
            <person name="Morgado L.N."/>
            <person name="Niskanen T."/>
            <person name="Noordeloos M.E."/>
            <person name="Ohm R.A."/>
            <person name="Ortiz-Santana B."/>
            <person name="Ovrebo C."/>
            <person name="Racz N."/>
            <person name="Riley R."/>
            <person name="Savchenko A."/>
            <person name="Shiryaev A."/>
            <person name="Soop K."/>
            <person name="Spirin V."/>
            <person name="Szebenyi C."/>
            <person name="Tomsovsky M."/>
            <person name="Tulloss R.E."/>
            <person name="Uehling J."/>
            <person name="Grigoriev I.V."/>
            <person name="Vagvolgyi C."/>
            <person name="Papp T."/>
            <person name="Martin F.M."/>
            <person name="Miettinen O."/>
            <person name="Hibbett D.S."/>
            <person name="Nagy L.G."/>
        </authorList>
    </citation>
    <scope>NUCLEOTIDE SEQUENCE [LARGE SCALE GENOMIC DNA]</scope>
    <source>
        <strain evidence="2 3">CBS 166.37</strain>
    </source>
</reference>
<dbReference type="GO" id="GO:0008999">
    <property type="term" value="F:protein-N-terminal-alanine acetyltransferase activity"/>
    <property type="evidence" value="ECO:0007669"/>
    <property type="project" value="TreeGrafter"/>
</dbReference>
<evidence type="ECO:0000313" key="3">
    <source>
        <dbReference type="Proteomes" id="UP000308652"/>
    </source>
</evidence>
<dbReference type="PROSITE" id="PS51186">
    <property type="entry name" value="GNAT"/>
    <property type="match status" value="1"/>
</dbReference>
<dbReference type="InterPro" id="IPR051908">
    <property type="entry name" value="Ribosomal_N-acetyltransferase"/>
</dbReference>
<dbReference type="Proteomes" id="UP000308652">
    <property type="component" value="Unassembled WGS sequence"/>
</dbReference>
<dbReference type="GO" id="GO:0005737">
    <property type="term" value="C:cytoplasm"/>
    <property type="evidence" value="ECO:0007669"/>
    <property type="project" value="TreeGrafter"/>
</dbReference>
<name>A0A5C3M7B2_9AGAR</name>
<dbReference type="InterPro" id="IPR000182">
    <property type="entry name" value="GNAT_dom"/>
</dbReference>
<dbReference type="InterPro" id="IPR016181">
    <property type="entry name" value="Acyl_CoA_acyltransferase"/>
</dbReference>
<dbReference type="GO" id="GO:1990189">
    <property type="term" value="F:protein N-terminal-serine acetyltransferase activity"/>
    <property type="evidence" value="ECO:0007669"/>
    <property type="project" value="TreeGrafter"/>
</dbReference>
<keyword evidence="2" id="KW-0808">Transferase</keyword>
<evidence type="ECO:0000259" key="1">
    <source>
        <dbReference type="PROSITE" id="PS51186"/>
    </source>
</evidence>
<dbReference type="Gene3D" id="3.40.630.30">
    <property type="match status" value="1"/>
</dbReference>